<comment type="caution">
    <text evidence="1">The sequence shown here is derived from an EMBL/GenBank/DDBJ whole genome shotgun (WGS) entry which is preliminary data.</text>
</comment>
<sequence>MKPVTFILAPYGDKNERAELGAATAATLLW</sequence>
<accession>A0A542YGP3</accession>
<proteinExistence type="predicted"/>
<evidence type="ECO:0000313" key="1">
    <source>
        <dbReference type="EMBL" id="TQL47245.1"/>
    </source>
</evidence>
<dbReference type="Proteomes" id="UP000317998">
    <property type="component" value="Unassembled WGS sequence"/>
</dbReference>
<organism evidence="1 2">
    <name type="scientific">Homoserinimonas aerilata</name>
    <dbReference type="NCBI Taxonomy" id="1162970"/>
    <lineage>
        <taxon>Bacteria</taxon>
        <taxon>Bacillati</taxon>
        <taxon>Actinomycetota</taxon>
        <taxon>Actinomycetes</taxon>
        <taxon>Micrococcales</taxon>
        <taxon>Microbacteriaceae</taxon>
        <taxon>Homoserinimonas</taxon>
    </lineage>
</organism>
<gene>
    <name evidence="1" type="ORF">FB562_0299</name>
</gene>
<dbReference type="AlphaFoldDB" id="A0A542YGP3"/>
<evidence type="ECO:0000313" key="2">
    <source>
        <dbReference type="Proteomes" id="UP000317998"/>
    </source>
</evidence>
<keyword evidence="2" id="KW-1185">Reference proteome</keyword>
<reference evidence="1 2" key="1">
    <citation type="submission" date="2019-06" db="EMBL/GenBank/DDBJ databases">
        <title>Sequencing the genomes of 1000 actinobacteria strains.</title>
        <authorList>
            <person name="Klenk H.-P."/>
        </authorList>
    </citation>
    <scope>NUCLEOTIDE SEQUENCE [LARGE SCALE GENOMIC DNA]</scope>
    <source>
        <strain evidence="1 2">DSM 26477</strain>
    </source>
</reference>
<name>A0A542YGP3_9MICO</name>
<dbReference type="EMBL" id="VFOM01000001">
    <property type="protein sequence ID" value="TQL47245.1"/>
    <property type="molecule type" value="Genomic_DNA"/>
</dbReference>
<protein>
    <submittedName>
        <fullName evidence="1">Uncharacterized protein</fullName>
    </submittedName>
</protein>